<reference evidence="3" key="1">
    <citation type="submission" date="2021-01" db="EMBL/GenBank/DDBJ databases">
        <authorList>
            <person name="Kaushik A."/>
        </authorList>
    </citation>
    <scope>NUCLEOTIDE SEQUENCE</scope>
    <source>
        <strain evidence="3">AG3-T5</strain>
    </source>
</reference>
<feature type="compositionally biased region" description="Polar residues" evidence="1">
    <location>
        <begin position="462"/>
        <end position="483"/>
    </location>
</feature>
<evidence type="ECO:0000256" key="1">
    <source>
        <dbReference type="SAM" id="MobiDB-lite"/>
    </source>
</evidence>
<dbReference type="AlphaFoldDB" id="A0A8H2WNW3"/>
<protein>
    <recommendedName>
        <fullName evidence="2">Fungal-type protein kinase domain-containing protein</fullName>
    </recommendedName>
</protein>
<evidence type="ECO:0000259" key="2">
    <source>
        <dbReference type="Pfam" id="PF17667"/>
    </source>
</evidence>
<feature type="compositionally biased region" description="Polar residues" evidence="1">
    <location>
        <begin position="99"/>
        <end position="115"/>
    </location>
</feature>
<dbReference type="PANTHER" id="PTHR38248:SF2">
    <property type="entry name" value="FUNK1 11"/>
    <property type="match status" value="1"/>
</dbReference>
<name>A0A8H2WNW3_9AGAM</name>
<sequence>MRSDSSILSNIPTSGHAISGRATKTREEVDPSIIADLRTCEHCDVETLLNVLLKRCRDSPPPSKPTPLSDADQATPCLPSTDSSPNGSSSSTDTVRPCSGSTHSSSPNPNAEDNPTNPPAQLELLQNCLEAVLPLCEDEGLLERLKGFQFSGKEPKRCAPLVKLLNYALGLLAPLSLPEIRAASDLQMLFAVNHKRVHWRPGSARYPELVLLSLAAMRQVYNKSDSDRDSFAKECLSGKPVKNLEWPDVLASVKVKWTHDPIQSDLPEAYGTRLGDSIGQLSVDGNWVDLAGTISSDTTSTSTSAPVPSSDYISSSGSIPSSDSSRGFSNVGDPAANSDGSMLSKRSSDHLVPDSSEPKRQKQSHHDQRVTRMEAVIQSGGYGAEMLYCSPGRGHAFGLVNIDVTLWVWWYDRQGAIQSTGINFIRNLPHFLVLLFVLQRLNLADWGFNEALDPSITLRHGPQNSQSSGSTSEVPPASENGQVATRVQTTSAEFAINSSLKIRYNIPMQTPLYAPLCLKGRSTNGFGVTNALDAANTSIGSPTPFVAKLYWPHRDRLKEEDIIKQACGVADDLGNHLPFVVGSYDIDVTGTLRVRQELGIDSDSPCRPRALRIIIFERLIPITNLEGDDFVIALVECIRCHFVLWKHGLCHQDISLANLMTRFTKGHYHGVLNDWDLAFSEGQSKVEKDLTATVPYVAIHLLTQRVQGEKVKRLYYYELESFFWSMVWMFLATQDKSFQPGLKVAEWVTADFRKSTQVRGNFILFPNITPLEEWRTYWEMTKEAVEWVRSHYTPSQEETPDNNLELLRSFLVVVGRKLKAPMPIIPAVENL</sequence>
<feature type="compositionally biased region" description="Low complexity" evidence="1">
    <location>
        <begin position="296"/>
        <end position="329"/>
    </location>
</feature>
<comment type="caution">
    <text evidence="3">The sequence shown here is derived from an EMBL/GenBank/DDBJ whole genome shotgun (WGS) entry which is preliminary data.</text>
</comment>
<feature type="region of interest" description="Disordered" evidence="1">
    <location>
        <begin position="58"/>
        <end position="120"/>
    </location>
</feature>
<accession>A0A8H2WNW3</accession>
<feature type="compositionally biased region" description="Polar residues" evidence="1">
    <location>
        <begin position="1"/>
        <end position="13"/>
    </location>
</feature>
<evidence type="ECO:0000313" key="3">
    <source>
        <dbReference type="EMBL" id="CAE6397583.1"/>
    </source>
</evidence>
<feature type="region of interest" description="Disordered" evidence="1">
    <location>
        <begin position="458"/>
        <end position="483"/>
    </location>
</feature>
<dbReference type="EMBL" id="CAJMWW010000012">
    <property type="protein sequence ID" value="CAE6397583.1"/>
    <property type="molecule type" value="Genomic_DNA"/>
</dbReference>
<dbReference type="Proteomes" id="UP000663841">
    <property type="component" value="Unassembled WGS sequence"/>
</dbReference>
<dbReference type="InterPro" id="IPR011009">
    <property type="entry name" value="Kinase-like_dom_sf"/>
</dbReference>
<feature type="region of interest" description="Disordered" evidence="1">
    <location>
        <begin position="296"/>
        <end position="369"/>
    </location>
</feature>
<evidence type="ECO:0000313" key="4">
    <source>
        <dbReference type="Proteomes" id="UP000663841"/>
    </source>
</evidence>
<dbReference type="SUPFAM" id="SSF56112">
    <property type="entry name" value="Protein kinase-like (PK-like)"/>
    <property type="match status" value="1"/>
</dbReference>
<feature type="domain" description="Fungal-type protein kinase" evidence="2">
    <location>
        <begin position="371"/>
        <end position="729"/>
    </location>
</feature>
<feature type="compositionally biased region" description="Low complexity" evidence="1">
    <location>
        <begin position="79"/>
        <end position="94"/>
    </location>
</feature>
<dbReference type="Pfam" id="PF17667">
    <property type="entry name" value="Pkinase_fungal"/>
    <property type="match status" value="1"/>
</dbReference>
<gene>
    <name evidence="3" type="ORF">RDB_LOCUS3714</name>
</gene>
<dbReference type="InterPro" id="IPR040976">
    <property type="entry name" value="Pkinase_fungal"/>
</dbReference>
<dbReference type="PANTHER" id="PTHR38248">
    <property type="entry name" value="FUNK1 6"/>
    <property type="match status" value="1"/>
</dbReference>
<organism evidence="3 4">
    <name type="scientific">Rhizoctonia solani</name>
    <dbReference type="NCBI Taxonomy" id="456999"/>
    <lineage>
        <taxon>Eukaryota</taxon>
        <taxon>Fungi</taxon>
        <taxon>Dikarya</taxon>
        <taxon>Basidiomycota</taxon>
        <taxon>Agaricomycotina</taxon>
        <taxon>Agaricomycetes</taxon>
        <taxon>Cantharellales</taxon>
        <taxon>Ceratobasidiaceae</taxon>
        <taxon>Rhizoctonia</taxon>
    </lineage>
</organism>
<proteinExistence type="predicted"/>
<feature type="compositionally biased region" description="Basic and acidic residues" evidence="1">
    <location>
        <begin position="346"/>
        <end position="369"/>
    </location>
</feature>
<feature type="region of interest" description="Disordered" evidence="1">
    <location>
        <begin position="1"/>
        <end position="27"/>
    </location>
</feature>